<dbReference type="EMBL" id="ATCN01000180">
    <property type="protein sequence ID" value="EPR79615.1"/>
    <property type="molecule type" value="Genomic_DNA"/>
</dbReference>
<dbReference type="FunCoup" id="S7W9M3">
    <property type="interactions" value="17"/>
</dbReference>
<dbReference type="GO" id="GO:0016874">
    <property type="term" value="F:ligase activity"/>
    <property type="evidence" value="ECO:0007669"/>
    <property type="project" value="UniProtKB-KW"/>
</dbReference>
<keyword evidence="4 5" id="KW-0833">Ubl conjugation pathway</keyword>
<dbReference type="InterPro" id="IPR044611">
    <property type="entry name" value="E3A/B/C-like"/>
</dbReference>
<dbReference type="PROSITE" id="PS50237">
    <property type="entry name" value="HECT"/>
    <property type="match status" value="1"/>
</dbReference>
<evidence type="ECO:0000256" key="5">
    <source>
        <dbReference type="PROSITE-ProRule" id="PRU00104"/>
    </source>
</evidence>
<dbReference type="GO" id="GO:0000209">
    <property type="term" value="P:protein polyubiquitination"/>
    <property type="evidence" value="ECO:0007669"/>
    <property type="project" value="InterPro"/>
</dbReference>
<keyword evidence="8" id="KW-1185">Reference proteome</keyword>
<dbReference type="Gene3D" id="3.30.2410.10">
    <property type="entry name" value="Hect, E3 ligase catalytic domain"/>
    <property type="match status" value="1"/>
</dbReference>
<evidence type="ECO:0000256" key="4">
    <source>
        <dbReference type="ARBA" id="ARBA00022786"/>
    </source>
</evidence>
<dbReference type="Gene3D" id="3.30.2160.10">
    <property type="entry name" value="Hect, E3 ligase catalytic domain"/>
    <property type="match status" value="1"/>
</dbReference>
<proteinExistence type="predicted"/>
<dbReference type="OMA" id="MTKGFYL"/>
<reference evidence="8" key="1">
    <citation type="journal article" date="2013" name="PLoS Genet.">
        <title>The genome of Spraguea lophii and the basis of host-microsporidian interactions.</title>
        <authorList>
            <person name="Campbell S.E."/>
            <person name="Williams T.A."/>
            <person name="Yousuf A."/>
            <person name="Soanes D.M."/>
            <person name="Paszkiewicz K.H."/>
            <person name="Williams B.A.P."/>
        </authorList>
    </citation>
    <scope>NUCLEOTIDE SEQUENCE [LARGE SCALE GENOMIC DNA]</scope>
    <source>
        <strain evidence="8">42_110</strain>
    </source>
</reference>
<evidence type="ECO:0000313" key="8">
    <source>
        <dbReference type="Proteomes" id="UP000014978"/>
    </source>
</evidence>
<evidence type="ECO:0000256" key="2">
    <source>
        <dbReference type="ARBA" id="ARBA00012485"/>
    </source>
</evidence>
<feature type="domain" description="HECT" evidence="6">
    <location>
        <begin position="458"/>
        <end position="796"/>
    </location>
</feature>
<protein>
    <recommendedName>
        <fullName evidence="2">HECT-type E3 ubiquitin transferase</fullName>
        <ecNumber evidence="2">2.3.2.26</ecNumber>
    </recommendedName>
</protein>
<dbReference type="SMART" id="SM00119">
    <property type="entry name" value="HECTc"/>
    <property type="match status" value="1"/>
</dbReference>
<organism evidence="7 8">
    <name type="scientific">Spraguea lophii (strain 42_110)</name>
    <name type="common">Microsporidian parasite</name>
    <dbReference type="NCBI Taxonomy" id="1358809"/>
    <lineage>
        <taxon>Eukaryota</taxon>
        <taxon>Fungi</taxon>
        <taxon>Fungi incertae sedis</taxon>
        <taxon>Microsporidia</taxon>
        <taxon>Spragueidae</taxon>
        <taxon>Spraguea</taxon>
    </lineage>
</organism>
<comment type="caution">
    <text evidence="7">The sequence shown here is derived from an EMBL/GenBank/DDBJ whole genome shotgun (WGS) entry which is preliminary data.</text>
</comment>
<dbReference type="InterPro" id="IPR000569">
    <property type="entry name" value="HECT_dom"/>
</dbReference>
<dbReference type="VEuPathDB" id="MicrosporidiaDB:SLOPH_420"/>
<dbReference type="HOGENOM" id="CLU_002173_5_2_1"/>
<accession>S7W9M3</accession>
<name>S7W9M3_SPRLO</name>
<dbReference type="Pfam" id="PF00632">
    <property type="entry name" value="HECT"/>
    <property type="match status" value="1"/>
</dbReference>
<dbReference type="PANTHER" id="PTHR45700:SF8">
    <property type="entry name" value="HECT-TYPE E3 UBIQUITIN TRANSFERASE"/>
    <property type="match status" value="1"/>
</dbReference>
<comment type="catalytic activity">
    <reaction evidence="1">
        <text>S-ubiquitinyl-[E2 ubiquitin-conjugating enzyme]-L-cysteine + [acceptor protein]-L-lysine = [E2 ubiquitin-conjugating enzyme]-L-cysteine + N(6)-ubiquitinyl-[acceptor protein]-L-lysine.</text>
        <dbReference type="EC" id="2.3.2.26"/>
    </reaction>
</comment>
<dbReference type="EC" id="2.3.2.26" evidence="2"/>
<evidence type="ECO:0000259" key="6">
    <source>
        <dbReference type="PROSITE" id="PS50237"/>
    </source>
</evidence>
<dbReference type="Gene3D" id="3.90.1750.10">
    <property type="entry name" value="Hect, E3 ligase catalytic domains"/>
    <property type="match status" value="1"/>
</dbReference>
<feature type="active site" description="Glycyl thioester intermediate" evidence="5">
    <location>
        <position position="764"/>
    </location>
</feature>
<dbReference type="STRING" id="1358809.S7W9M3"/>
<keyword evidence="3" id="KW-0808">Transferase</keyword>
<evidence type="ECO:0000256" key="1">
    <source>
        <dbReference type="ARBA" id="ARBA00000885"/>
    </source>
</evidence>
<dbReference type="AlphaFoldDB" id="S7W9M3"/>
<dbReference type="SUPFAM" id="SSF56204">
    <property type="entry name" value="Hect, E3 ligase catalytic domain"/>
    <property type="match status" value="1"/>
</dbReference>
<dbReference type="InParanoid" id="S7W9M3"/>
<sequence length="796" mass="93055">MEQKVSHDKPISEASKELVDKYIRQLYIGCINSNKCVGIFCRKNTTKSTLVSLASTLALYGEIFLCENISIDNKFNHKHYAHNNITRSSPLLDFYLCVVEKVGKCDCSLNMELDNKMEKKGVYEKTVIDTNTCSTHTKQTSSLTDIHNFCIFLENKKFLYEDIILLEGIFYLLIKYRKYSSCILLERIIMRIFYIILTTGIEIKEEYYMYINELFLDIQRIYKELKSDLNTNCNNINYSLCNIYDTNSLCNDNNDSNSNSGDVQKEGENNCTKNCLFSKEFKIYDFNFLVNTIISKSNNAEFGCIRTNKVFEELLNILHILYLINEKLNIYEYHTFYLFDKKHNNTEGVNTRNTIERETDNTSIRNNTPSNIINIKEEYRNYKLKYKSFVNYPYVLPLELKAELIKLENGDIMKNQLQDTFFRSLFEGEKEPYAFITVGRDSLYEDTIDFIMKQSTGKNNQLRKQIKVIFKGEEGVDSGGMTKEFFQLLSEEIINDDRLFNMKNNFLSIKRQNNNKKEGLKTAQNSYTIKQLYNAVGKILGIALYNDVVLNIPFPTFLFKKILNKSVRMEDLEEIDPMVYISLMNLLKVKNIDELNLNFEITVESDTTEDHYKKDYYSVELIENGKNIPVTNKNINKFISLYVNYLTYESIKEPLEQIKNGFFDIIKHSTVLYLQPIELERIIVGTYFNLDSIKENAVYNGYTKNSTIVKHFWSIFENYSSDNKNKLLKFITGHDRIPISNNPFTIVIMKNGCDTDRLPSSQTCFNTFLLPEYNSKKKLKDKLDIAINMTKGFYLL</sequence>
<dbReference type="InterPro" id="IPR035983">
    <property type="entry name" value="Hect_E3_ubiquitin_ligase"/>
</dbReference>
<keyword evidence="7" id="KW-0436">Ligase</keyword>
<dbReference type="Proteomes" id="UP000014978">
    <property type="component" value="Unassembled WGS sequence"/>
</dbReference>
<evidence type="ECO:0000313" key="7">
    <source>
        <dbReference type="EMBL" id="EPR79615.1"/>
    </source>
</evidence>
<dbReference type="PANTHER" id="PTHR45700">
    <property type="entry name" value="UBIQUITIN-PROTEIN LIGASE E3C"/>
    <property type="match status" value="1"/>
</dbReference>
<evidence type="ECO:0000256" key="3">
    <source>
        <dbReference type="ARBA" id="ARBA00022679"/>
    </source>
</evidence>
<dbReference type="OrthoDB" id="8068875at2759"/>
<dbReference type="FunFam" id="3.30.2410.10:FF:000003">
    <property type="entry name" value="probable E3 ubiquitin-protein ligase HERC4 isoform X1"/>
    <property type="match status" value="1"/>
</dbReference>
<dbReference type="GO" id="GO:0061630">
    <property type="term" value="F:ubiquitin protein ligase activity"/>
    <property type="evidence" value="ECO:0007669"/>
    <property type="project" value="UniProtKB-EC"/>
</dbReference>
<gene>
    <name evidence="7" type="ORF">SLOPH_420</name>
</gene>